<dbReference type="SUPFAM" id="SSF52047">
    <property type="entry name" value="RNI-like"/>
    <property type="match status" value="1"/>
</dbReference>
<protein>
    <submittedName>
        <fullName evidence="2">F-box/RNI superfamily protein, putative</fullName>
    </submittedName>
</protein>
<dbReference type="SMART" id="SM00579">
    <property type="entry name" value="FBD"/>
    <property type="match status" value="1"/>
</dbReference>
<dbReference type="Pfam" id="PF08387">
    <property type="entry name" value="FBD"/>
    <property type="match status" value="1"/>
</dbReference>
<dbReference type="PANTHER" id="PTHR31900:SF34">
    <property type="entry name" value="EMB|CAB62440.1-RELATED"/>
    <property type="match status" value="1"/>
</dbReference>
<evidence type="ECO:0000259" key="1">
    <source>
        <dbReference type="PROSITE" id="PS50181"/>
    </source>
</evidence>
<evidence type="ECO:0000313" key="2">
    <source>
        <dbReference type="EMBL" id="EOY14347.1"/>
    </source>
</evidence>
<proteinExistence type="predicted"/>
<dbReference type="Pfam" id="PF24758">
    <property type="entry name" value="LRR_At5g56370"/>
    <property type="match status" value="1"/>
</dbReference>
<organism evidence="2 3">
    <name type="scientific">Theobroma cacao</name>
    <name type="common">Cacao</name>
    <name type="synonym">Cocoa</name>
    <dbReference type="NCBI Taxonomy" id="3641"/>
    <lineage>
        <taxon>Eukaryota</taxon>
        <taxon>Viridiplantae</taxon>
        <taxon>Streptophyta</taxon>
        <taxon>Embryophyta</taxon>
        <taxon>Tracheophyta</taxon>
        <taxon>Spermatophyta</taxon>
        <taxon>Magnoliopsida</taxon>
        <taxon>eudicotyledons</taxon>
        <taxon>Gunneridae</taxon>
        <taxon>Pentapetalae</taxon>
        <taxon>rosids</taxon>
        <taxon>malvids</taxon>
        <taxon>Malvales</taxon>
        <taxon>Malvaceae</taxon>
        <taxon>Byttnerioideae</taxon>
        <taxon>Theobroma</taxon>
    </lineage>
</organism>
<dbReference type="HOGENOM" id="CLU_010721_1_2_1"/>
<dbReference type="InterPro" id="IPR050232">
    <property type="entry name" value="FBL13/AtMIF1-like"/>
</dbReference>
<keyword evidence="3" id="KW-1185">Reference proteome</keyword>
<dbReference type="PANTHER" id="PTHR31900">
    <property type="entry name" value="F-BOX/RNI SUPERFAMILY PROTEIN-RELATED"/>
    <property type="match status" value="1"/>
</dbReference>
<dbReference type="Pfam" id="PF00646">
    <property type="entry name" value="F-box"/>
    <property type="match status" value="1"/>
</dbReference>
<dbReference type="Gramene" id="EOY14347">
    <property type="protein sequence ID" value="EOY14347"/>
    <property type="gene ID" value="TCM_033738"/>
</dbReference>
<accession>A0A061FCA0</accession>
<dbReference type="InterPro" id="IPR055411">
    <property type="entry name" value="LRR_FXL15/At3g58940/PEG3-like"/>
</dbReference>
<dbReference type="STRING" id="3641.A0A061FCA0"/>
<dbReference type="Proteomes" id="UP000026915">
    <property type="component" value="Chromosome 7"/>
</dbReference>
<dbReference type="InterPro" id="IPR053781">
    <property type="entry name" value="F-box_AtFBL13-like"/>
</dbReference>
<dbReference type="SUPFAM" id="SSF81383">
    <property type="entry name" value="F-box domain"/>
    <property type="match status" value="1"/>
</dbReference>
<dbReference type="eggNOG" id="ENOG502RXIZ">
    <property type="taxonomic scope" value="Eukaryota"/>
</dbReference>
<dbReference type="InterPro" id="IPR006566">
    <property type="entry name" value="FBD"/>
</dbReference>
<dbReference type="InParanoid" id="A0A061FCA0"/>
<feature type="domain" description="F-box" evidence="1">
    <location>
        <begin position="10"/>
        <end position="58"/>
    </location>
</feature>
<dbReference type="EMBL" id="CM001885">
    <property type="protein sequence ID" value="EOY14347.1"/>
    <property type="molecule type" value="Genomic_DNA"/>
</dbReference>
<dbReference type="CDD" id="cd22160">
    <property type="entry name" value="F-box_AtFBL13-like"/>
    <property type="match status" value="1"/>
</dbReference>
<evidence type="ECO:0000313" key="3">
    <source>
        <dbReference type="Proteomes" id="UP000026915"/>
    </source>
</evidence>
<dbReference type="PROSITE" id="PS50181">
    <property type="entry name" value="FBOX"/>
    <property type="match status" value="1"/>
</dbReference>
<reference evidence="2 3" key="1">
    <citation type="journal article" date="2013" name="Genome Biol.">
        <title>The genome sequence of the most widely cultivated cacao type and its use to identify candidate genes regulating pod color.</title>
        <authorList>
            <person name="Motamayor J.C."/>
            <person name="Mockaitis K."/>
            <person name="Schmutz J."/>
            <person name="Haiminen N."/>
            <person name="Iii D.L."/>
            <person name="Cornejo O."/>
            <person name="Findley S.D."/>
            <person name="Zheng P."/>
            <person name="Utro F."/>
            <person name="Royaert S."/>
            <person name="Saski C."/>
            <person name="Jenkins J."/>
            <person name="Podicheti R."/>
            <person name="Zhao M."/>
            <person name="Scheffler B.E."/>
            <person name="Stack J.C."/>
            <person name="Feltus F.A."/>
            <person name="Mustiga G.M."/>
            <person name="Amores F."/>
            <person name="Phillips W."/>
            <person name="Marelli J.P."/>
            <person name="May G.D."/>
            <person name="Shapiro H."/>
            <person name="Ma J."/>
            <person name="Bustamante C.D."/>
            <person name="Schnell R.J."/>
            <person name="Main D."/>
            <person name="Gilbert D."/>
            <person name="Parida L."/>
            <person name="Kuhn D.N."/>
        </authorList>
    </citation>
    <scope>NUCLEOTIDE SEQUENCE [LARGE SCALE GENOMIC DNA]</scope>
    <source>
        <strain evidence="3">cv. Matina 1-6</strain>
    </source>
</reference>
<dbReference type="InterPro" id="IPR032675">
    <property type="entry name" value="LRR_dom_sf"/>
</dbReference>
<dbReference type="AlphaFoldDB" id="A0A061FCA0"/>
<sequence length="444" mass="51315">MAKQARMEGVDRISNLPDPILSHILSFLPTKEAVATSILSTRWSKIFSQISNLNLDDHCKRRKSDSYSFMNFVDRVLFYRIGVVDKFHLKCGDSIDSYRVDGWIRYALLNRVRELDLCLKVKELNMVPLGVFTCKTLEVLRLDIYSKSNIVLKLPVEICYPSLKILHLSGIEFSDDDSIQRLFSGCSVLEELVVDRCNLKHRCKFNVSSPTLQRLTIAYTKGYYQDYEIVIDAPSLVYFKCCHLPKSFLLKNLNSLVEACVDFGTVFDCYDSFVYYNKAATDLFKGISNVQSLHLSGIFAEVFLQVSNIIPELPKLTYLNLDGYFFVGWERVLPDLLACFPGLEALVFKVNQHYSCDISRVKFPAKAFPAFLWSQLRTFKILSFKGQKNEFQMVEYFLEYAQVLENFTVQTRERKQDAANWRSKITKKLSKLQKVSKKCKVWVV</sequence>
<dbReference type="InterPro" id="IPR001810">
    <property type="entry name" value="F-box_dom"/>
</dbReference>
<gene>
    <name evidence="2" type="ORF">TCM_033738</name>
</gene>
<dbReference type="OMA" id="FANQTRD"/>
<dbReference type="Gene3D" id="1.20.1280.50">
    <property type="match status" value="1"/>
</dbReference>
<name>A0A061FCA0_THECC</name>
<dbReference type="InterPro" id="IPR036047">
    <property type="entry name" value="F-box-like_dom_sf"/>
</dbReference>
<dbReference type="Gene3D" id="3.80.10.10">
    <property type="entry name" value="Ribonuclease Inhibitor"/>
    <property type="match status" value="1"/>
</dbReference>